<gene>
    <name evidence="1" type="ORF">JZ00_21145</name>
</gene>
<dbReference type="AlphaFoldDB" id="A0A0B1Z0E5"/>
<evidence type="ECO:0000313" key="1">
    <source>
        <dbReference type="EMBL" id="KHK62758.1"/>
    </source>
</evidence>
<comment type="caution">
    <text evidence="1">The sequence shown here is derived from an EMBL/GenBank/DDBJ whole genome shotgun (WGS) entry which is preliminary data.</text>
</comment>
<sequence length="64" mass="7515">MKSCPSVEGFLTCSKQLLDHLIHPASLFFLWFGRWLRRPSGAFFTFEMSYVLCTAMTFTMQERD</sequence>
<protein>
    <submittedName>
        <fullName evidence="1">Uncharacterized protein</fullName>
    </submittedName>
</protein>
<dbReference type="Proteomes" id="UP000030949">
    <property type="component" value="Unassembled WGS sequence"/>
</dbReference>
<proteinExistence type="predicted"/>
<dbReference type="EMBL" id="JQGJ01000015">
    <property type="protein sequence ID" value="KHK62758.1"/>
    <property type="molecule type" value="Genomic_DNA"/>
</dbReference>
<evidence type="ECO:0000313" key="2">
    <source>
        <dbReference type="Proteomes" id="UP000030949"/>
    </source>
</evidence>
<organism evidence="1 2">
    <name type="scientific">Pseudomonas frederiksbergensis</name>
    <dbReference type="NCBI Taxonomy" id="104087"/>
    <lineage>
        <taxon>Bacteria</taxon>
        <taxon>Pseudomonadati</taxon>
        <taxon>Pseudomonadota</taxon>
        <taxon>Gammaproteobacteria</taxon>
        <taxon>Pseudomonadales</taxon>
        <taxon>Pseudomonadaceae</taxon>
        <taxon>Pseudomonas</taxon>
    </lineage>
</organism>
<accession>A0A0B1Z0E5</accession>
<name>A0A0B1Z0E5_9PSED</name>
<reference evidence="2" key="1">
    <citation type="submission" date="2015-03" db="EMBL/GenBank/DDBJ databases">
        <title>Pseudomonas frederiksbergensis hydrocarbon degrader.</title>
        <authorList>
            <person name="Brown L.M."/>
            <person name="Ruiz O.N."/>
            <person name="Mueller S."/>
            <person name="Gunasekera T.S."/>
        </authorList>
    </citation>
    <scope>NUCLEOTIDE SEQUENCE [LARGE SCALE GENOMIC DNA]</scope>
    <source>
        <strain evidence="2">SI8</strain>
    </source>
</reference>